<dbReference type="Gene3D" id="3.40.50.720">
    <property type="entry name" value="NAD(P)-binding Rossmann-like Domain"/>
    <property type="match status" value="2"/>
</dbReference>
<dbReference type="InterPro" id="IPR036721">
    <property type="entry name" value="RCK_C_sf"/>
</dbReference>
<feature type="domain" description="RCK C-terminal" evidence="3">
    <location>
        <begin position="268"/>
        <end position="353"/>
    </location>
</feature>
<dbReference type="Gene3D" id="3.30.70.1450">
    <property type="entry name" value="Regulator of K+ conductance, C-terminal domain"/>
    <property type="match status" value="2"/>
</dbReference>
<feature type="transmembrane region" description="Helical" evidence="2">
    <location>
        <begin position="77"/>
        <end position="101"/>
    </location>
</feature>
<evidence type="ECO:0000313" key="4">
    <source>
        <dbReference type="EMBL" id="TAJ45821.1"/>
    </source>
</evidence>
<dbReference type="SUPFAM" id="SSF116726">
    <property type="entry name" value="TrkA C-terminal domain-like"/>
    <property type="match status" value="2"/>
</dbReference>
<dbReference type="Gene3D" id="1.10.287.70">
    <property type="match status" value="1"/>
</dbReference>
<dbReference type="GO" id="GO:0005886">
    <property type="term" value="C:plasma membrane"/>
    <property type="evidence" value="ECO:0007669"/>
    <property type="project" value="UniProtKB-SubCell"/>
</dbReference>
<dbReference type="Pfam" id="PF02254">
    <property type="entry name" value="TrkA_N"/>
    <property type="match status" value="2"/>
</dbReference>
<evidence type="ECO:0000256" key="2">
    <source>
        <dbReference type="SAM" id="Phobius"/>
    </source>
</evidence>
<keyword evidence="2" id="KW-0812">Transmembrane</keyword>
<protein>
    <submittedName>
        <fullName evidence="4">Potassium transporter TrkA</fullName>
    </submittedName>
</protein>
<dbReference type="GO" id="GO:0006813">
    <property type="term" value="P:potassium ion transport"/>
    <property type="evidence" value="ECO:0007669"/>
    <property type="project" value="InterPro"/>
</dbReference>
<dbReference type="OrthoDB" id="43518at2157"/>
<reference evidence="4 5" key="1">
    <citation type="submission" date="2017-11" db="EMBL/GenBank/DDBJ databases">
        <title>Isolation and Characterization of Methanofollis Species from Methane Seep Offshore SW Taiwan.</title>
        <authorList>
            <person name="Teng N.-H."/>
            <person name="Lai M.-C."/>
            <person name="Chen S.-C."/>
        </authorList>
    </citation>
    <scope>NUCLEOTIDE SEQUENCE [LARGE SCALE GENOMIC DNA]</scope>
    <source>
        <strain evidence="4 5">FWC-SCC2</strain>
    </source>
</reference>
<name>A0A483CW88_9EURY</name>
<dbReference type="InterPro" id="IPR003148">
    <property type="entry name" value="RCK_N"/>
</dbReference>
<sequence>MSRVIPLWKRFTSSSRTRILFFLGLFTAYLLVFTVILHMVYPVWEGEAISWEEAVLFVVETVTTVGYGDLLPFESEYTILFTIVMIISGVFLIFMFIPLLLAPALSEHIRASPPRRLPAPMENHVVIVGSGEGIRALIESLEIADLPLVIVEEDRSRAEDLLQRYRKQAAIIWGDFSDAETWRNASIADAGSVVVCAREGVAASVILGVRGMTKARIIAVVDNLGYDRYLRYAGAEYVLSPKTVAGRILGRHAITGSPGETILGISRTAAETESGLSLLSLVSVPVMAGSRAVGRTFADLALPERYGISVLFFWKGGSFDRFPRGEDRIDASTMLFLLGREEDINRAFREEIAGEAQENEIAVIAGYGDVGRAAYRELRNAGVECTVIDRQDHRVNVIGEAEDEEALRAARIEEATTCIVALNDDNATVFTTLMARNLNPDLRILARANSHAAVDKLYLAGADYVSLLPTIGGQSIADIILAGIVRVLLDLPDGGRVVMRRALKRSEVRVKTVERRCGVRIAGIEGEGRALVGPAPDETVMQGDAVIAVGDPAAIRRFIRFI</sequence>
<dbReference type="InterPro" id="IPR006037">
    <property type="entry name" value="RCK_C"/>
</dbReference>
<dbReference type="GO" id="GO:0008324">
    <property type="term" value="F:monoatomic cation transmembrane transporter activity"/>
    <property type="evidence" value="ECO:0007669"/>
    <property type="project" value="InterPro"/>
</dbReference>
<dbReference type="PANTHER" id="PTHR43833">
    <property type="entry name" value="POTASSIUM CHANNEL PROTEIN 2-RELATED-RELATED"/>
    <property type="match status" value="1"/>
</dbReference>
<dbReference type="SUPFAM" id="SSF81324">
    <property type="entry name" value="Voltage-gated potassium channels"/>
    <property type="match status" value="1"/>
</dbReference>
<accession>A0A483CW88</accession>
<comment type="subcellular location">
    <subcellularLocation>
        <location evidence="1">Cell membrane</location>
        <topology evidence="1">Multi-pass membrane protein</topology>
    </subcellularLocation>
</comment>
<evidence type="ECO:0000313" key="5">
    <source>
        <dbReference type="Proteomes" id="UP000292580"/>
    </source>
</evidence>
<evidence type="ECO:0000256" key="1">
    <source>
        <dbReference type="ARBA" id="ARBA00004651"/>
    </source>
</evidence>
<keyword evidence="2" id="KW-1133">Transmembrane helix</keyword>
<comment type="caution">
    <text evidence="4">The sequence shown here is derived from an EMBL/GenBank/DDBJ whole genome shotgun (WGS) entry which is preliminary data.</text>
</comment>
<dbReference type="Pfam" id="PF02080">
    <property type="entry name" value="TrkA_C"/>
    <property type="match status" value="1"/>
</dbReference>
<dbReference type="Pfam" id="PF07885">
    <property type="entry name" value="Ion_trans_2"/>
    <property type="match status" value="1"/>
</dbReference>
<keyword evidence="2" id="KW-0472">Membrane</keyword>
<proteinExistence type="predicted"/>
<feature type="transmembrane region" description="Helical" evidence="2">
    <location>
        <begin position="20"/>
        <end position="41"/>
    </location>
</feature>
<feature type="domain" description="RCK C-terminal" evidence="3">
    <location>
        <begin position="486"/>
        <end position="562"/>
    </location>
</feature>
<gene>
    <name evidence="4" type="ORF">CUJ86_03690</name>
</gene>
<dbReference type="AlphaFoldDB" id="A0A483CW88"/>
<dbReference type="RefSeq" id="WP_130646184.1">
    <property type="nucleotide sequence ID" value="NZ_PGCL01000001.1"/>
</dbReference>
<dbReference type="InterPro" id="IPR013099">
    <property type="entry name" value="K_chnl_dom"/>
</dbReference>
<organism evidence="4 5">
    <name type="scientific">Methanofollis fontis</name>
    <dbReference type="NCBI Taxonomy" id="2052832"/>
    <lineage>
        <taxon>Archaea</taxon>
        <taxon>Methanobacteriati</taxon>
        <taxon>Methanobacteriota</taxon>
        <taxon>Stenosarchaea group</taxon>
        <taxon>Methanomicrobia</taxon>
        <taxon>Methanomicrobiales</taxon>
        <taxon>Methanomicrobiaceae</taxon>
        <taxon>Methanofollis</taxon>
    </lineage>
</organism>
<evidence type="ECO:0000259" key="3">
    <source>
        <dbReference type="PROSITE" id="PS51202"/>
    </source>
</evidence>
<dbReference type="PROSITE" id="PS51202">
    <property type="entry name" value="RCK_C"/>
    <property type="match status" value="2"/>
</dbReference>
<dbReference type="EMBL" id="PGCL01000001">
    <property type="protein sequence ID" value="TAJ45821.1"/>
    <property type="molecule type" value="Genomic_DNA"/>
</dbReference>
<keyword evidence="5" id="KW-1185">Reference proteome</keyword>
<dbReference type="Proteomes" id="UP000292580">
    <property type="component" value="Unassembled WGS sequence"/>
</dbReference>
<dbReference type="InterPro" id="IPR050721">
    <property type="entry name" value="Trk_Ktr_HKT_K-transport"/>
</dbReference>
<dbReference type="PANTHER" id="PTHR43833:SF9">
    <property type="entry name" value="POTASSIUM CHANNEL PROTEIN YUGO-RELATED"/>
    <property type="match status" value="1"/>
</dbReference>
<dbReference type="InterPro" id="IPR036291">
    <property type="entry name" value="NAD(P)-bd_dom_sf"/>
</dbReference>
<dbReference type="SUPFAM" id="SSF51735">
    <property type="entry name" value="NAD(P)-binding Rossmann-fold domains"/>
    <property type="match status" value="2"/>
</dbReference>